<dbReference type="PANTHER" id="PTHR32063:SF19">
    <property type="entry name" value="CATION EFFLUX SYSTEM PROTEIN CUSA"/>
    <property type="match status" value="1"/>
</dbReference>
<reference evidence="2 3" key="2">
    <citation type="journal article" date="2016" name="Int. J. Syst. Evol. Microbiol.">
        <title>Lutibacter profundi sp. nov., isolated from a deep-sea hydrothermal system on the Arctic Mid-Ocean Ridge and emended description of the genus Lutibacter.</title>
        <authorList>
            <person name="Le Moine Bauer S."/>
            <person name="Roalkvam I."/>
            <person name="Steen I.H."/>
            <person name="Dahle H."/>
        </authorList>
    </citation>
    <scope>NUCLEOTIDE SEQUENCE [LARGE SCALE GENOMIC DNA]</scope>
    <source>
        <strain evidence="2 3">LP1</strain>
    </source>
</reference>
<dbReference type="InterPro" id="IPR001036">
    <property type="entry name" value="Acrflvin-R"/>
</dbReference>
<dbReference type="AlphaFoldDB" id="A0A109RNG7"/>
<dbReference type="SUPFAM" id="SSF82866">
    <property type="entry name" value="Multidrug efflux transporter AcrB transmembrane domain"/>
    <property type="match status" value="2"/>
</dbReference>
<feature type="transmembrane region" description="Helical" evidence="1">
    <location>
        <begin position="593"/>
        <end position="611"/>
    </location>
</feature>
<feature type="transmembrane region" description="Helical" evidence="1">
    <location>
        <begin position="539"/>
        <end position="572"/>
    </location>
</feature>
<dbReference type="Gene3D" id="3.30.70.1440">
    <property type="entry name" value="Multidrug efflux transporter AcrB pore domain"/>
    <property type="match status" value="1"/>
</dbReference>
<dbReference type="PRINTS" id="PR00702">
    <property type="entry name" value="ACRIFLAVINRP"/>
</dbReference>
<dbReference type="PATRIC" id="fig|1622118.3.peg.1378"/>
<dbReference type="PANTHER" id="PTHR32063">
    <property type="match status" value="1"/>
</dbReference>
<dbReference type="Proteomes" id="UP000059672">
    <property type="component" value="Chromosome"/>
</dbReference>
<feature type="transmembrane region" description="Helical" evidence="1">
    <location>
        <begin position="14"/>
        <end position="35"/>
    </location>
</feature>
<keyword evidence="1" id="KW-0812">Transmembrane</keyword>
<feature type="transmembrane region" description="Helical" evidence="1">
    <location>
        <begin position="1110"/>
        <end position="1131"/>
    </location>
</feature>
<dbReference type="Gene3D" id="3.30.70.1320">
    <property type="entry name" value="Multidrug efflux transporter AcrB pore domain like"/>
    <property type="match status" value="1"/>
</dbReference>
<protein>
    <submittedName>
        <fullName evidence="2">Cation transporter</fullName>
    </submittedName>
</protein>
<evidence type="ECO:0000313" key="3">
    <source>
        <dbReference type="Proteomes" id="UP000059672"/>
    </source>
</evidence>
<dbReference type="EMBL" id="CP013355">
    <property type="protein sequence ID" value="AMC10945.1"/>
    <property type="molecule type" value="Genomic_DNA"/>
</dbReference>
<feature type="transmembrane region" description="Helical" evidence="1">
    <location>
        <begin position="1236"/>
        <end position="1262"/>
    </location>
</feature>
<feature type="transmembrane region" description="Helical" evidence="1">
    <location>
        <begin position="1084"/>
        <end position="1103"/>
    </location>
</feature>
<feature type="transmembrane region" description="Helical" evidence="1">
    <location>
        <begin position="457"/>
        <end position="484"/>
    </location>
</feature>
<feature type="transmembrane region" description="Helical" evidence="1">
    <location>
        <begin position="372"/>
        <end position="404"/>
    </location>
</feature>
<dbReference type="KEGG" id="lut:Lupro_06655"/>
<sequence>MLNKIIRYFLENKLITFMLLATFIIGGIVTAPFNWETSLIERNPVPVDAIPDIGENQQIVFTEWMGQSPQDIEDQITYPLTTALLGIPGVKTIRSNSIFGLSSIYIIFNDDVDFYWSRTRILEKLNSLPPGTVPNEVKPALGPDATALGQVYWYTLEGRDPKTGKPTGGWDPQELRTIQDFYVRYYLTATSGVSEVASIGGFIKEYQIEIDPNAMKANNVDVNMIMNAVKNSNLDIGARTIEFNKVEYLVRGLGYIKNLSDLEESVVTVRDNVPIRLKDVAKIQFGPATRRGGLDKSGVEAVGGVVVARYGANPQEVIHKLKDKIAEVAPGLPSKTLADGTVSKVTIVPFYDRSGLIQETLGTLESSLSHEILISILVVLILVFNLRASVLISSLLPIGVLMTFILMKYFNVDANIVALSGIAIAIGVMVDVGIVFTENIVRHLEMPENEGARGKKLLQIIYEATIEVASAIITALATTVISFLPVFAMQASEGKLFRPLAFTKTFALISSLFIGIMFIPAIAHVLFSIRLDKKRSSRIFNSMLIGLGFALLIIYGSIMSLALVAFGVNNLLTQVAKRSLFNNKIKLPYSTKVANIINIIITIFIVVYFLTIEWMPLGASNSLLVNFIFVIIVIGVVLGLLMSIVHFYKPILMWCLDNKWKFLSLPIIIVFFGVTIWMGFSTVFGFMPNFTKDNVAWKSMEKTFPGLGNEFMPALDEGSFLLMPTTMPHSGITENMEVIATINKHMNSIPEIATSVGKWGRVNSALDPAPTSMYENTINYIPEFILDEDGRRVRFKVNDDKAFVLKDGSTYKYGKDKFRKITKEQLTKDEDGEYFRQWRQKIKKADDIWKEIVKHSKFPGLTSAPKLQPIQTRLIMLATGMRAPMGIKVFGPTLEAIEKVGFELENLLKEVPSINPSTVFADRVVGKPYLEIKLNRQAMSRYGLTVKDMQTQLSVAVGGKQLTTTVEGRERFPVRVRYAREYRDNPDDLKKILIPTPAGVQIELGELASIEYVRGPQVIKSEDTFLTGYVIFDMKEGNAETNVVEAAQKLIKDKIDSGEFKLPDGVTYRFTGNYENQVRASKRLLIVVPISLMLILLILYFQFKSLTPALMVFSGIFVAFSGGFIMIWLYGQGWFLNFSFADVHMRDLFQLHSINLSVAVWVGFIALFGIATDDGVIMGTYLTQVFEKEKPTTIKEIRTSVLHAGSKRVRPAMMTAATAIIALIPVLTATGKGADVVIPMAIPSFGGMLLQVMTMFVVPVLYSMWKEHKFKKELKKSQA</sequence>
<dbReference type="SUPFAM" id="SSF82693">
    <property type="entry name" value="Multidrug efflux transporter AcrB pore domain, PN1, PN2, PC1 and PC2 subdomains"/>
    <property type="match status" value="2"/>
</dbReference>
<keyword evidence="3" id="KW-1185">Reference proteome</keyword>
<feature type="transmembrane region" description="Helical" evidence="1">
    <location>
        <begin position="1151"/>
        <end position="1171"/>
    </location>
</feature>
<evidence type="ECO:0000256" key="1">
    <source>
        <dbReference type="SAM" id="Phobius"/>
    </source>
</evidence>
<dbReference type="Pfam" id="PF00873">
    <property type="entry name" value="ACR_tran"/>
    <property type="match status" value="3"/>
</dbReference>
<keyword evidence="1" id="KW-0472">Membrane</keyword>
<accession>A0A109RNG7</accession>
<evidence type="ECO:0000313" key="2">
    <source>
        <dbReference type="EMBL" id="AMC10945.1"/>
    </source>
</evidence>
<feature type="transmembrane region" description="Helical" evidence="1">
    <location>
        <begin position="660"/>
        <end position="680"/>
    </location>
</feature>
<dbReference type="STRING" id="1622118.Lupro_06655"/>
<proteinExistence type="predicted"/>
<dbReference type="Gene3D" id="3.30.70.1430">
    <property type="entry name" value="Multidrug efflux transporter AcrB pore domain"/>
    <property type="match status" value="2"/>
</dbReference>
<organism evidence="2 3">
    <name type="scientific">Lutibacter profundi</name>
    <dbReference type="NCBI Taxonomy" id="1622118"/>
    <lineage>
        <taxon>Bacteria</taxon>
        <taxon>Pseudomonadati</taxon>
        <taxon>Bacteroidota</taxon>
        <taxon>Flavobacteriia</taxon>
        <taxon>Flavobacteriales</taxon>
        <taxon>Flavobacteriaceae</taxon>
        <taxon>Lutibacter</taxon>
    </lineage>
</organism>
<dbReference type="Gene3D" id="1.20.1640.10">
    <property type="entry name" value="Multidrug efflux transporter AcrB transmembrane domain"/>
    <property type="match status" value="3"/>
</dbReference>
<dbReference type="GO" id="GO:0005886">
    <property type="term" value="C:plasma membrane"/>
    <property type="evidence" value="ECO:0007669"/>
    <property type="project" value="TreeGrafter"/>
</dbReference>
<feature type="transmembrane region" description="Helical" evidence="1">
    <location>
        <begin position="505"/>
        <end position="527"/>
    </location>
</feature>
<dbReference type="GO" id="GO:0042910">
    <property type="term" value="F:xenobiotic transmembrane transporter activity"/>
    <property type="evidence" value="ECO:0007669"/>
    <property type="project" value="TreeGrafter"/>
</dbReference>
<dbReference type="InterPro" id="IPR027463">
    <property type="entry name" value="AcrB_DN_DC_subdom"/>
</dbReference>
<reference evidence="3" key="1">
    <citation type="submission" date="2015-12" db="EMBL/GenBank/DDBJ databases">
        <title>Complete genome sequence of Lutibacter profundus strain LP1.</title>
        <authorList>
            <person name="Wissuwa J."/>
            <person name="Le Moine Bauer S."/>
            <person name="Stokke R."/>
            <person name="Dahle H."/>
            <person name="Steen I.H."/>
        </authorList>
    </citation>
    <scope>NUCLEOTIDE SEQUENCE [LARGE SCALE GENOMIC DNA]</scope>
    <source>
        <strain evidence="3">LP1</strain>
    </source>
</reference>
<dbReference type="RefSeq" id="WP_068207686.1">
    <property type="nucleotide sequence ID" value="NZ_CP013355.1"/>
</dbReference>
<feature type="transmembrane region" description="Helical" evidence="1">
    <location>
        <begin position="416"/>
        <end position="437"/>
    </location>
</feature>
<dbReference type="Gene3D" id="3.30.2090.10">
    <property type="entry name" value="Multidrug efflux transporter AcrB TolC docking domain, DN and DC subdomains"/>
    <property type="match status" value="2"/>
</dbReference>
<feature type="transmembrane region" description="Helical" evidence="1">
    <location>
        <begin position="1212"/>
        <end position="1230"/>
    </location>
</feature>
<keyword evidence="1" id="KW-1133">Transmembrane helix</keyword>
<name>A0A109RNG7_9FLAO</name>
<gene>
    <name evidence="2" type="ORF">Lupro_06655</name>
</gene>
<dbReference type="OrthoDB" id="9758757at2"/>
<feature type="transmembrane region" description="Helical" evidence="1">
    <location>
        <begin position="623"/>
        <end position="648"/>
    </location>
</feature>
<dbReference type="SUPFAM" id="SSF82714">
    <property type="entry name" value="Multidrug efflux transporter AcrB TolC docking domain, DN and DC subdomains"/>
    <property type="match status" value="2"/>
</dbReference>